<dbReference type="FunFam" id="1.10.8.270:FF:000049">
    <property type="entry name" value="Si:dkey-238d18.4"/>
    <property type="match status" value="1"/>
</dbReference>
<dbReference type="Gene3D" id="1.10.472.80">
    <property type="entry name" value="Ypt/Rab-GAP domain of gyp1p, domain 3"/>
    <property type="match status" value="1"/>
</dbReference>
<dbReference type="PROSITE" id="PS50086">
    <property type="entry name" value="TBC_RABGAP"/>
    <property type="match status" value="1"/>
</dbReference>
<evidence type="ECO:0000313" key="13">
    <source>
        <dbReference type="EMBL" id="KAF4104361.1"/>
    </source>
</evidence>
<name>A0A7J6CBB3_9TELE</name>
<dbReference type="PANTHER" id="PTHR12035">
    <property type="entry name" value="SIALIC ACID BINDING IMMUNOGLOBULIN-LIKE LECTIN"/>
    <property type="match status" value="1"/>
</dbReference>
<dbReference type="SMART" id="SM00164">
    <property type="entry name" value="TBC"/>
    <property type="match status" value="1"/>
</dbReference>
<evidence type="ECO:0000256" key="4">
    <source>
        <dbReference type="ARBA" id="ARBA00022889"/>
    </source>
</evidence>
<accession>A0A7J6CBB3</accession>
<gene>
    <name evidence="13" type="ORF">G5714_015348</name>
</gene>
<dbReference type="SMART" id="SM00406">
    <property type="entry name" value="IGv"/>
    <property type="match status" value="3"/>
</dbReference>
<evidence type="ECO:0000256" key="2">
    <source>
        <dbReference type="ARBA" id="ARBA00022692"/>
    </source>
</evidence>
<keyword evidence="6 10" id="KW-0472">Membrane</keyword>
<feature type="region of interest" description="Disordered" evidence="9">
    <location>
        <begin position="470"/>
        <end position="493"/>
    </location>
</feature>
<organism evidence="13 14">
    <name type="scientific">Onychostoma macrolepis</name>
    <dbReference type="NCBI Taxonomy" id="369639"/>
    <lineage>
        <taxon>Eukaryota</taxon>
        <taxon>Metazoa</taxon>
        <taxon>Chordata</taxon>
        <taxon>Craniata</taxon>
        <taxon>Vertebrata</taxon>
        <taxon>Euteleostomi</taxon>
        <taxon>Actinopterygii</taxon>
        <taxon>Neopterygii</taxon>
        <taxon>Teleostei</taxon>
        <taxon>Ostariophysi</taxon>
        <taxon>Cypriniformes</taxon>
        <taxon>Cyprinidae</taxon>
        <taxon>Acrossocheilinae</taxon>
        <taxon>Onychostoma</taxon>
    </lineage>
</organism>
<keyword evidence="3" id="KW-0430">Lectin</keyword>
<feature type="domain" description="Ig-like" evidence="12">
    <location>
        <begin position="800"/>
        <end position="880"/>
    </location>
</feature>
<dbReference type="Pfam" id="PF08205">
    <property type="entry name" value="C2-set_2"/>
    <property type="match status" value="1"/>
</dbReference>
<comment type="caution">
    <text evidence="13">The sequence shown here is derived from an EMBL/GenBank/DDBJ whole genome shotgun (WGS) entry which is preliminary data.</text>
</comment>
<comment type="similarity">
    <text evidence="8">Belongs to the immunoglobulin superfamily. SIGLEC (sialic acid binding Ig-like lectin) family.</text>
</comment>
<dbReference type="GO" id="GO:0005886">
    <property type="term" value="C:plasma membrane"/>
    <property type="evidence" value="ECO:0007669"/>
    <property type="project" value="TreeGrafter"/>
</dbReference>
<protein>
    <submittedName>
        <fullName evidence="13">Uncharacterized protein</fullName>
    </submittedName>
</protein>
<feature type="transmembrane region" description="Helical" evidence="10">
    <location>
        <begin position="972"/>
        <end position="995"/>
    </location>
</feature>
<feature type="domain" description="Ig-like" evidence="12">
    <location>
        <begin position="624"/>
        <end position="707"/>
    </location>
</feature>
<dbReference type="PANTHER" id="PTHR12035:SF135">
    <property type="entry name" value="SIALIC ACID-BINDING IG-LIKE LECTIN 13"/>
    <property type="match status" value="1"/>
</dbReference>
<evidence type="ECO:0000256" key="3">
    <source>
        <dbReference type="ARBA" id="ARBA00022734"/>
    </source>
</evidence>
<evidence type="ECO:0000256" key="5">
    <source>
        <dbReference type="ARBA" id="ARBA00022989"/>
    </source>
</evidence>
<dbReference type="Gene3D" id="2.60.40.10">
    <property type="entry name" value="Immunoglobulins"/>
    <property type="match status" value="8"/>
</dbReference>
<dbReference type="InterPro" id="IPR007110">
    <property type="entry name" value="Ig-like_dom"/>
</dbReference>
<dbReference type="InterPro" id="IPR000195">
    <property type="entry name" value="Rab-GAP-TBC_dom"/>
</dbReference>
<reference evidence="13 14" key="1">
    <citation type="submission" date="2020-04" db="EMBL/GenBank/DDBJ databases">
        <title>Chromosome-level genome assembly of a cyprinid fish Onychostoma macrolepis by integration of Nanopore Sequencing, Bionano and Hi-C technology.</title>
        <authorList>
            <person name="Wang D."/>
        </authorList>
    </citation>
    <scope>NUCLEOTIDE SEQUENCE [LARGE SCALE GENOMIC DNA]</scope>
    <source>
        <strain evidence="13">SWU-2019</strain>
        <tissue evidence="13">Muscle</tissue>
    </source>
</reference>
<dbReference type="EMBL" id="JAAMOB010000015">
    <property type="protein sequence ID" value="KAF4104361.1"/>
    <property type="molecule type" value="Genomic_DNA"/>
</dbReference>
<comment type="subcellular location">
    <subcellularLocation>
        <location evidence="1">Membrane</location>
        <topology evidence="1">Single-pass membrane protein</topology>
    </subcellularLocation>
</comment>
<dbReference type="InterPro" id="IPR013783">
    <property type="entry name" value="Ig-like_fold"/>
</dbReference>
<feature type="compositionally biased region" description="Polar residues" evidence="9">
    <location>
        <begin position="659"/>
        <end position="674"/>
    </location>
</feature>
<keyword evidence="14" id="KW-1185">Reference proteome</keyword>
<feature type="transmembrane region" description="Helical" evidence="10">
    <location>
        <begin position="428"/>
        <end position="451"/>
    </location>
</feature>
<feature type="compositionally biased region" description="Basic and acidic residues" evidence="9">
    <location>
        <begin position="478"/>
        <end position="489"/>
    </location>
</feature>
<feature type="domain" description="Ig-like" evidence="12">
    <location>
        <begin position="30"/>
        <end position="119"/>
    </location>
</feature>
<feature type="domain" description="Ig-like" evidence="12">
    <location>
        <begin position="247"/>
        <end position="330"/>
    </location>
</feature>
<dbReference type="SUPFAM" id="SSF47923">
    <property type="entry name" value="Ypt/Rab-GAP domain of gyp1p"/>
    <property type="match status" value="2"/>
</dbReference>
<proteinExistence type="inferred from homology"/>
<evidence type="ECO:0000256" key="1">
    <source>
        <dbReference type="ARBA" id="ARBA00004167"/>
    </source>
</evidence>
<dbReference type="SUPFAM" id="SSF48726">
    <property type="entry name" value="Immunoglobulin"/>
    <property type="match status" value="8"/>
</dbReference>
<dbReference type="Proteomes" id="UP000579812">
    <property type="component" value="Unassembled WGS sequence"/>
</dbReference>
<dbReference type="InterPro" id="IPR003599">
    <property type="entry name" value="Ig_sub"/>
</dbReference>
<dbReference type="InterPro" id="IPR035969">
    <property type="entry name" value="Rab-GAP_TBC_sf"/>
</dbReference>
<dbReference type="InterPro" id="IPR036179">
    <property type="entry name" value="Ig-like_dom_sf"/>
</dbReference>
<dbReference type="GO" id="GO:0030246">
    <property type="term" value="F:carbohydrate binding"/>
    <property type="evidence" value="ECO:0007669"/>
    <property type="project" value="UniProtKB-KW"/>
</dbReference>
<keyword evidence="2 10" id="KW-0812">Transmembrane</keyword>
<keyword evidence="7" id="KW-1015">Disulfide bond</keyword>
<dbReference type="SMART" id="SM00409">
    <property type="entry name" value="IG"/>
    <property type="match status" value="8"/>
</dbReference>
<keyword evidence="5 10" id="KW-1133">Transmembrane helix</keyword>
<dbReference type="PROSITE" id="PS50835">
    <property type="entry name" value="IG_LIKE"/>
    <property type="match status" value="6"/>
</dbReference>
<dbReference type="InterPro" id="IPR051036">
    <property type="entry name" value="SIGLEC"/>
</dbReference>
<evidence type="ECO:0000259" key="11">
    <source>
        <dbReference type="PROSITE" id="PS50086"/>
    </source>
</evidence>
<dbReference type="Pfam" id="PF00566">
    <property type="entry name" value="RabGAP-TBC"/>
    <property type="match status" value="1"/>
</dbReference>
<dbReference type="InterPro" id="IPR013162">
    <property type="entry name" value="CD80_C2-set"/>
</dbReference>
<evidence type="ECO:0000313" key="14">
    <source>
        <dbReference type="Proteomes" id="UP000579812"/>
    </source>
</evidence>
<evidence type="ECO:0000259" key="12">
    <source>
        <dbReference type="PROSITE" id="PS50835"/>
    </source>
</evidence>
<evidence type="ECO:0000256" key="9">
    <source>
        <dbReference type="SAM" id="MobiDB-lite"/>
    </source>
</evidence>
<feature type="domain" description="Ig-like" evidence="12">
    <location>
        <begin position="1073"/>
        <end position="1194"/>
    </location>
</feature>
<keyword evidence="4" id="KW-0130">Cell adhesion</keyword>
<evidence type="ECO:0000256" key="7">
    <source>
        <dbReference type="ARBA" id="ARBA00023157"/>
    </source>
</evidence>
<dbReference type="GO" id="GO:0033691">
    <property type="term" value="F:sialic acid binding"/>
    <property type="evidence" value="ECO:0007669"/>
    <property type="project" value="TreeGrafter"/>
</dbReference>
<feature type="domain" description="Ig-like" evidence="12">
    <location>
        <begin position="717"/>
        <end position="796"/>
    </location>
</feature>
<evidence type="ECO:0000256" key="8">
    <source>
        <dbReference type="ARBA" id="ARBA00038361"/>
    </source>
</evidence>
<evidence type="ECO:0000256" key="6">
    <source>
        <dbReference type="ARBA" id="ARBA00023136"/>
    </source>
</evidence>
<dbReference type="GO" id="GO:0007155">
    <property type="term" value="P:cell adhesion"/>
    <property type="evidence" value="ECO:0007669"/>
    <property type="project" value="UniProtKB-KW"/>
</dbReference>
<feature type="region of interest" description="Disordered" evidence="9">
    <location>
        <begin position="655"/>
        <end position="674"/>
    </location>
</feature>
<dbReference type="Gene3D" id="1.10.8.270">
    <property type="entry name" value="putative rabgap domain of human tbc1 domain family member 14 like domains"/>
    <property type="match status" value="1"/>
</dbReference>
<sequence>MFRIEIKDLDKYTYVDNKVSITVKETPDNPTVSVEEEVTSGKLVTATCDVFHSCPSDLPNVTWSHAGTHSSSSQPQNHGQWKLTSYSLTFTPSREDNNKHLNCSAEFKGKTVIGYKTLTVKLSPANAGEWSAKMPESVVGLSGSCVLIPCTFSYPANGKTYTEFAGIWYKENSIVYHTDTSKIIDSFKGRTSLIGDLHNNDCSLKISSLSSSDAGSFMFRIEIKHLNKFSYKKNEVSITVKETPENPTVSVEEEVTSGKPVTATCAVSHSCPSDLPRVTWSHAGTHSSPSQPQNHGQWKLTSYSLTFTPSREDHNKHLSCSAEFKGKTVTGYKTLKVKYPPEIKSESSCQSKNLTVCVCIVDSNPPSEVKWFGPDSSEAFSSTSIKQNESLTIFTLQGWLGFPETIQCFANNSLGNSSITLEAPQNGIITYIAVASAVVVVLACILVYVVIRRCGNRAAQLRVMKNEQNEMKTTQNKSDLENKEEKGSDGDIYTNCPKVSPANAGEWSAKMPESVVGLSGSCVLIPCTFSYPANGKTYTEFAGIWYKENSIVYHTDTSKIIDSFKGRTSLIGDLHNNDCSLKISSLSSSDAGSFMFRIEIKHLDKFSYEKNKVSITVKETPENPTVSVEEEVTSGKPVTATCAVSHSCPSDLPRVTWSHAGTQSSPSQPQNHGQWKLTSYSLTFTPSREDHNKHLSCSAEFKGKTVTGYKTLKIRYPPYVNMITKASVKENDSVELICSSNSNPPANSYQWFSSNGTMLAKSPTYKLERVSRYSVAISCTAINTEGKNSSGPQKINVLYPPYNVSVITEASVKENDSVELTCSSNSNPPANSYQWFSSNGTMLAKSPTYKLERVSRHSEAISCTAINTEGKNSSDPQKLNILYPPEIKSESSCQSKILTMCVCIVDSNPPSEVKWFGPDSSKAFSSTSIKQNESLTIFTLQGWLGFPETIQCFANNSLGNSSRTLEAPQNDIIIYIAVASAVVVVLMAILVYVVIRRCGNRAAQLRVMKNEQNEMKTIQNNYYLENKEEKGSDGDIYTNCPKGRVYDKWGCDVRPFSSDRALEDEAVYANMKPQISEQLRDRDMLFHDVIFAAVCFAFYSSGKAHTQNWVKQWPGEVYSTPGENVTIHCQTHGDIQEAKCLVNWYIKNRHGKYVSINKLAKFSGRHSEDKKESHWRQSFTLTSLELNDTGRFYCNYLCRINGTHEQYYGTGTQIFVHFRTENVTKGSPLCTFNKTDEVEEGKGKTDMDSNDPIGKFKGMKCSVSAGNNGVCLSVAPVTSPESACARISLPGVMDAKGRVDESRLRTHIFKNGGVSPDERGLVWRFLFGMYPCSSTALERPLLLEQMAVRYQVMKRKWQQLLPGAVRLRLNGTDAELLTAVKFFDQRQDREQKKQQCESEEAREKMSFLQLQAQVLFERITFDLEELQEAIRIIDKDVPRTDRDLPYYRNEGLGNLLVLRDILITYAAFHPEVSYAQGMNDLCSRFLEVLHSEVDTYWSFSCYMEKFSKDFCADGLYRKMELEAALLKELDPQLHSHLVTDNMEKITFCHRWLLLAFQREFEHSDALRLFEILSCDHLELISQQVDRARYQERLARKYSLEDESVMEPQAVNTDFTFELFMCATILLENREALLDCRNEVQLIQFTSSLQGKMDLNSTLKKTEEHFYNYCKRSAWDYLSGRCRMRKSKEDHFLYHLRNLFS</sequence>
<dbReference type="Pfam" id="PF13895">
    <property type="entry name" value="Ig_2"/>
    <property type="match status" value="1"/>
</dbReference>
<feature type="domain" description="Rab-GAP TBC" evidence="11">
    <location>
        <begin position="1313"/>
        <end position="1576"/>
    </location>
</feature>
<dbReference type="Pfam" id="PF07686">
    <property type="entry name" value="V-set"/>
    <property type="match status" value="2"/>
</dbReference>
<evidence type="ECO:0000256" key="10">
    <source>
        <dbReference type="SAM" id="Phobius"/>
    </source>
</evidence>
<dbReference type="InterPro" id="IPR013106">
    <property type="entry name" value="Ig_V-set"/>
</dbReference>